<gene>
    <name evidence="1" type="ORF">PCOR1329_LOCUS29701</name>
</gene>
<evidence type="ECO:0000313" key="2">
    <source>
        <dbReference type="Proteomes" id="UP001189429"/>
    </source>
</evidence>
<dbReference type="Proteomes" id="UP001189429">
    <property type="component" value="Unassembled WGS sequence"/>
</dbReference>
<dbReference type="EMBL" id="CAUYUJ010011225">
    <property type="protein sequence ID" value="CAK0831374.1"/>
    <property type="molecule type" value="Genomic_DNA"/>
</dbReference>
<protein>
    <submittedName>
        <fullName evidence="1">Uncharacterized protein</fullName>
    </submittedName>
</protein>
<accession>A0ABN9SI74</accession>
<evidence type="ECO:0000313" key="1">
    <source>
        <dbReference type="EMBL" id="CAK0831374.1"/>
    </source>
</evidence>
<organism evidence="1 2">
    <name type="scientific">Prorocentrum cordatum</name>
    <dbReference type="NCBI Taxonomy" id="2364126"/>
    <lineage>
        <taxon>Eukaryota</taxon>
        <taxon>Sar</taxon>
        <taxon>Alveolata</taxon>
        <taxon>Dinophyceae</taxon>
        <taxon>Prorocentrales</taxon>
        <taxon>Prorocentraceae</taxon>
        <taxon>Prorocentrum</taxon>
    </lineage>
</organism>
<name>A0ABN9SI74_9DINO</name>
<proteinExistence type="predicted"/>
<reference evidence="1" key="1">
    <citation type="submission" date="2023-10" db="EMBL/GenBank/DDBJ databases">
        <authorList>
            <person name="Chen Y."/>
            <person name="Shah S."/>
            <person name="Dougan E. K."/>
            <person name="Thang M."/>
            <person name="Chan C."/>
        </authorList>
    </citation>
    <scope>NUCLEOTIDE SEQUENCE [LARGE SCALE GENOMIC DNA]</scope>
</reference>
<comment type="caution">
    <text evidence="1">The sequence shown here is derived from an EMBL/GenBank/DDBJ whole genome shotgun (WGS) entry which is preliminary data.</text>
</comment>
<keyword evidence="2" id="KW-1185">Reference proteome</keyword>
<sequence length="322" mass="36279">MPSVTDKDVQDAKKFLEDKEVKHRQSSNLMYWLASEGKRAGYDALTPAARKVFFVSWVAKSMKEGNSVNRAWRKVNHKKEDVDKSKWMAKHGVIQLFGEHKALAKIKLLGDKADRHRPDRDTGLDDEWSRECKIYEDEEINTNTDDAGKTMESEKEITSEKEKAEFAEDLAAAGILETAPSSSGSAGAEKLKDVKIKVEGQKPDEDMKTFNSIKDKPKAVLRSLSESLTEAKRIFEVASDKSKSKYLGPLKTDVEKLIPRFKSTFNSVEKIHLKSSSEDADPVPDPEILAVARKLGAIYSEFNVVVEWFSRMAPTPKRAKKE</sequence>